<evidence type="ECO:0000256" key="1">
    <source>
        <dbReference type="ARBA" id="ARBA00004651"/>
    </source>
</evidence>
<keyword evidence="3 14" id="KW-0813">Transport</keyword>
<keyword evidence="9 15" id="KW-1133">Transmembrane helix</keyword>
<dbReference type="Gene3D" id="1.10.287.90">
    <property type="match status" value="1"/>
</dbReference>
<keyword evidence="12" id="KW-0564">Palmitate</keyword>
<dbReference type="GO" id="GO:0004129">
    <property type="term" value="F:cytochrome-c oxidase activity"/>
    <property type="evidence" value="ECO:0007669"/>
    <property type="project" value="UniProtKB-UniRule"/>
</dbReference>
<evidence type="ECO:0000313" key="19">
    <source>
        <dbReference type="Proteomes" id="UP000234253"/>
    </source>
</evidence>
<dbReference type="PANTHER" id="PTHR22888:SF18">
    <property type="entry name" value="CYTOCHROME BO(3) UBIQUINOL OXIDASE SUBUNIT 2"/>
    <property type="match status" value="1"/>
</dbReference>
<feature type="transmembrane region" description="Helical" evidence="15">
    <location>
        <begin position="89"/>
        <end position="109"/>
    </location>
</feature>
<dbReference type="GO" id="GO:0016682">
    <property type="term" value="F:oxidoreductase activity, acting on diphenols and related substances as donors, oxygen as acceptor"/>
    <property type="evidence" value="ECO:0007669"/>
    <property type="project" value="InterPro"/>
</dbReference>
<dbReference type="Pfam" id="PF06481">
    <property type="entry name" value="COX_ARM"/>
    <property type="match status" value="1"/>
</dbReference>
<evidence type="ECO:0000256" key="14">
    <source>
        <dbReference type="PIRNR" id="PIRNR000292"/>
    </source>
</evidence>
<dbReference type="InterPro" id="IPR034227">
    <property type="entry name" value="CuRO_UO_II"/>
</dbReference>
<keyword evidence="8 14" id="KW-0249">Electron transport</keyword>
<protein>
    <recommendedName>
        <fullName evidence="14">Ubiquinol oxidase subunit 2</fullName>
    </recommendedName>
</protein>
<keyword evidence="11 14" id="KW-0472">Membrane</keyword>
<evidence type="ECO:0000256" key="2">
    <source>
        <dbReference type="ARBA" id="ARBA00007866"/>
    </source>
</evidence>
<dbReference type="PROSITE" id="PS50857">
    <property type="entry name" value="COX2_CUA"/>
    <property type="match status" value="1"/>
</dbReference>
<dbReference type="InterPro" id="IPR010514">
    <property type="entry name" value="COX_ARM"/>
</dbReference>
<name>A0A2N4XWI3_9GAMM</name>
<evidence type="ECO:0000256" key="4">
    <source>
        <dbReference type="ARBA" id="ARBA00022475"/>
    </source>
</evidence>
<dbReference type="SUPFAM" id="SSF49503">
    <property type="entry name" value="Cupredoxins"/>
    <property type="match status" value="1"/>
</dbReference>
<feature type="domain" description="Cytochrome oxidase subunit II transmembrane region profile" evidence="17">
    <location>
        <begin position="22"/>
        <end position="119"/>
    </location>
</feature>
<evidence type="ECO:0000259" key="16">
    <source>
        <dbReference type="PROSITE" id="PS50857"/>
    </source>
</evidence>
<evidence type="ECO:0000256" key="6">
    <source>
        <dbReference type="ARBA" id="ARBA00022692"/>
    </source>
</evidence>
<dbReference type="PROSITE" id="PS50999">
    <property type="entry name" value="COX2_TM"/>
    <property type="match status" value="1"/>
</dbReference>
<dbReference type="RefSeq" id="WP_101627020.1">
    <property type="nucleotide sequence ID" value="NZ_NJPO01000133.1"/>
</dbReference>
<dbReference type="AlphaFoldDB" id="A0A2N4XWI3"/>
<dbReference type="Proteomes" id="UP000234253">
    <property type="component" value="Unassembled WGS sequence"/>
</dbReference>
<evidence type="ECO:0000259" key="17">
    <source>
        <dbReference type="PROSITE" id="PS50999"/>
    </source>
</evidence>
<evidence type="ECO:0000256" key="15">
    <source>
        <dbReference type="SAM" id="Phobius"/>
    </source>
</evidence>
<dbReference type="SUPFAM" id="SSF81464">
    <property type="entry name" value="Cytochrome c oxidase subunit II-like, transmembrane region"/>
    <property type="match status" value="1"/>
</dbReference>
<feature type="transmembrane region" description="Helical" evidence="15">
    <location>
        <begin position="12"/>
        <end position="31"/>
    </location>
</feature>
<reference evidence="18 19" key="1">
    <citation type="submission" date="2017-06" db="EMBL/GenBank/DDBJ databases">
        <title>Metabolic interaction between xylem feeders and their symbionts.</title>
        <authorList>
            <person name="Chouaia B."/>
        </authorList>
    </citation>
    <scope>NUCLEOTIDE SEQUENCE [LARGE SCALE GENOMIC DNA]</scope>
    <source>
        <strain evidence="18 19">Gra</strain>
    </source>
</reference>
<dbReference type="Gene3D" id="2.60.40.420">
    <property type="entry name" value="Cupredoxins - blue copper proteins"/>
    <property type="match status" value="1"/>
</dbReference>
<evidence type="ECO:0000256" key="7">
    <source>
        <dbReference type="ARBA" id="ARBA00022729"/>
    </source>
</evidence>
<dbReference type="GO" id="GO:0009486">
    <property type="term" value="F:cytochrome bo3 ubiquinol oxidase activity"/>
    <property type="evidence" value="ECO:0007669"/>
    <property type="project" value="InterPro"/>
</dbReference>
<feature type="transmembrane region" description="Helical" evidence="15">
    <location>
        <begin position="43"/>
        <end position="68"/>
    </location>
</feature>
<comment type="similarity">
    <text evidence="2 14">Belongs to the cytochrome c oxidase subunit 2 family.</text>
</comment>
<comment type="subcellular location">
    <subcellularLocation>
        <location evidence="1">Cell membrane</location>
        <topology evidence="1">Multi-pass membrane protein</topology>
    </subcellularLocation>
</comment>
<comment type="caution">
    <text evidence="18">The sequence shown here is derived from an EMBL/GenBank/DDBJ whole genome shotgun (WGS) entry which is preliminary data.</text>
</comment>
<evidence type="ECO:0000256" key="8">
    <source>
        <dbReference type="ARBA" id="ARBA00022982"/>
    </source>
</evidence>
<dbReference type="CDD" id="cd04212">
    <property type="entry name" value="CuRO_UO_II"/>
    <property type="match status" value="1"/>
</dbReference>
<evidence type="ECO:0000256" key="10">
    <source>
        <dbReference type="ARBA" id="ARBA00023002"/>
    </source>
</evidence>
<dbReference type="NCBIfam" id="TIGR01433">
    <property type="entry name" value="CyoA"/>
    <property type="match status" value="1"/>
</dbReference>
<dbReference type="EMBL" id="NJPO01000133">
    <property type="protein sequence ID" value="PLK58390.1"/>
    <property type="molecule type" value="Genomic_DNA"/>
</dbReference>
<organism evidence="18 19">
    <name type="scientific">Candidatus Palibaumannia cicadellinicola</name>
    <dbReference type="NCBI Taxonomy" id="186490"/>
    <lineage>
        <taxon>Bacteria</taxon>
        <taxon>Pseudomonadati</taxon>
        <taxon>Pseudomonadota</taxon>
        <taxon>Gammaproteobacteria</taxon>
        <taxon>Candidatus Palibaumannia</taxon>
    </lineage>
</organism>
<keyword evidence="4 14" id="KW-1003">Cell membrane</keyword>
<keyword evidence="5 14" id="KW-0679">Respiratory chain</keyword>
<dbReference type="PROSITE" id="PS51257">
    <property type="entry name" value="PROKAR_LIPOPROTEIN"/>
    <property type="match status" value="1"/>
</dbReference>
<dbReference type="OrthoDB" id="9783445at2"/>
<keyword evidence="6 15" id="KW-0812">Transmembrane</keyword>
<dbReference type="Pfam" id="PF00116">
    <property type="entry name" value="COX2"/>
    <property type="match status" value="1"/>
</dbReference>
<dbReference type="GO" id="GO:0042773">
    <property type="term" value="P:ATP synthesis coupled electron transport"/>
    <property type="evidence" value="ECO:0007669"/>
    <property type="project" value="TreeGrafter"/>
</dbReference>
<dbReference type="InterPro" id="IPR006333">
    <property type="entry name" value="Cyt_o_ubiquinol_oxidase_su2"/>
</dbReference>
<dbReference type="InterPro" id="IPR045187">
    <property type="entry name" value="CcO_II"/>
</dbReference>
<dbReference type="InterPro" id="IPR008972">
    <property type="entry name" value="Cupredoxin"/>
</dbReference>
<proteinExistence type="inferred from homology"/>
<dbReference type="FunFam" id="2.60.40.420:FF:000008">
    <property type="entry name" value="Ubiquinol oxidase subunit 2"/>
    <property type="match status" value="1"/>
</dbReference>
<dbReference type="PANTHER" id="PTHR22888">
    <property type="entry name" value="CYTOCHROME C OXIDASE, SUBUNIT II"/>
    <property type="match status" value="1"/>
</dbReference>
<accession>A0A2N4XWI3</accession>
<sequence>MRLKKNHNSITILFIIIAIGLLSGCSNVVLMNPKGQIGLEQRTLILTALGLMLIVVIPAIAMAIIFAIKYRASNIKATYSPHWYNSAKIELIVWSIPILIILFLATITWKSTHVLDPYKPIASATKPIMIQVVALDWKWLFIYPEYGIATVNEIAFPTNVPIHFDITSNSVMNSFFIPQLGGQIYAMAGMNSTLNLMANEQGIYKGISSNFSGRGFSGMKFTAIATPDDQSFHQWMQKVKMSQHQLSTMYDYEHLAAPSENHPVEYFSSVTFDLFHKVIGKFMGQDGSMAYLHKSG</sequence>
<evidence type="ECO:0000256" key="3">
    <source>
        <dbReference type="ARBA" id="ARBA00022448"/>
    </source>
</evidence>
<dbReference type="PIRSF" id="PIRSF000292">
    <property type="entry name" value="Ubi_od_II"/>
    <property type="match status" value="1"/>
</dbReference>
<dbReference type="GO" id="GO:0005507">
    <property type="term" value="F:copper ion binding"/>
    <property type="evidence" value="ECO:0007669"/>
    <property type="project" value="InterPro"/>
</dbReference>
<evidence type="ECO:0000256" key="5">
    <source>
        <dbReference type="ARBA" id="ARBA00022660"/>
    </source>
</evidence>
<gene>
    <name evidence="18" type="primary">cyoA</name>
    <name evidence="18" type="ORF">CEX73_02525</name>
</gene>
<dbReference type="GO" id="GO:0005886">
    <property type="term" value="C:plasma membrane"/>
    <property type="evidence" value="ECO:0007669"/>
    <property type="project" value="UniProtKB-SubCell"/>
</dbReference>
<keyword evidence="10 14" id="KW-0560">Oxidoreductase</keyword>
<keyword evidence="13" id="KW-0449">Lipoprotein</keyword>
<evidence type="ECO:0000256" key="9">
    <source>
        <dbReference type="ARBA" id="ARBA00022989"/>
    </source>
</evidence>
<evidence type="ECO:0000256" key="13">
    <source>
        <dbReference type="ARBA" id="ARBA00023288"/>
    </source>
</evidence>
<evidence type="ECO:0000256" key="12">
    <source>
        <dbReference type="ARBA" id="ARBA00023139"/>
    </source>
</evidence>
<evidence type="ECO:0000313" key="18">
    <source>
        <dbReference type="EMBL" id="PLK58390.1"/>
    </source>
</evidence>
<evidence type="ECO:0000256" key="11">
    <source>
        <dbReference type="ARBA" id="ARBA00023136"/>
    </source>
</evidence>
<dbReference type="InterPro" id="IPR002429">
    <property type="entry name" value="CcO_II-like_C"/>
</dbReference>
<keyword evidence="7" id="KW-0732">Signal</keyword>
<dbReference type="InterPro" id="IPR011759">
    <property type="entry name" value="Cyt_c_oxidase_su2_TM_dom"/>
</dbReference>
<dbReference type="InterPro" id="IPR036257">
    <property type="entry name" value="Cyt_c_oxidase_su2_TM_sf"/>
</dbReference>
<feature type="domain" description="Cytochrome oxidase subunit II copper A binding" evidence="16">
    <location>
        <begin position="125"/>
        <end position="238"/>
    </location>
</feature>